<gene>
    <name evidence="1" type="ORF">I2H31_15150</name>
</gene>
<evidence type="ECO:0000313" key="1">
    <source>
        <dbReference type="EMBL" id="MBF9222440.1"/>
    </source>
</evidence>
<name>A0ABS0I684_9BACT</name>
<accession>A0ABS0I684</accession>
<organism evidence="1 2">
    <name type="scientific">Hymenobacter ruricola</name>
    <dbReference type="NCBI Taxonomy" id="2791023"/>
    <lineage>
        <taxon>Bacteria</taxon>
        <taxon>Pseudomonadati</taxon>
        <taxon>Bacteroidota</taxon>
        <taxon>Cytophagia</taxon>
        <taxon>Cytophagales</taxon>
        <taxon>Hymenobacteraceae</taxon>
        <taxon>Hymenobacter</taxon>
    </lineage>
</organism>
<proteinExistence type="predicted"/>
<dbReference type="RefSeq" id="WP_196293882.1">
    <property type="nucleotide sequence ID" value="NZ_JADQDM010000007.1"/>
</dbReference>
<dbReference type="EMBL" id="JADQDM010000007">
    <property type="protein sequence ID" value="MBF9222440.1"/>
    <property type="molecule type" value="Genomic_DNA"/>
</dbReference>
<dbReference type="InterPro" id="IPR058512">
    <property type="entry name" value="DUF8199"/>
</dbReference>
<keyword evidence="2" id="KW-1185">Reference proteome</keyword>
<reference evidence="1 2" key="1">
    <citation type="submission" date="2020-11" db="EMBL/GenBank/DDBJ databases">
        <authorList>
            <person name="Kim M.K."/>
        </authorList>
    </citation>
    <scope>NUCLEOTIDE SEQUENCE [LARGE SCALE GENOMIC DNA]</scope>
    <source>
        <strain evidence="1 2">BT662</strain>
    </source>
</reference>
<dbReference type="Proteomes" id="UP000618931">
    <property type="component" value="Unassembled WGS sequence"/>
</dbReference>
<sequence>MQPSRLRRCFCLLLAVLVLITSVGLTVQRLTCRMSGRSTVAVSVAGPADLRGCTGEAAPATPTAKDNCCDFSKQLHKLSAPAHELAAKILVPAPLLAVPVPVSTWAAPVERPSLRASAPRWFAADASPPPKGGRGLLVLVCKLVV</sequence>
<comment type="caution">
    <text evidence="1">The sequence shown here is derived from an EMBL/GenBank/DDBJ whole genome shotgun (WGS) entry which is preliminary data.</text>
</comment>
<dbReference type="Pfam" id="PF26622">
    <property type="entry name" value="DUF8199"/>
    <property type="match status" value="1"/>
</dbReference>
<protein>
    <recommendedName>
        <fullName evidence="3">DUF2946 domain-containing protein</fullName>
    </recommendedName>
</protein>
<evidence type="ECO:0000313" key="2">
    <source>
        <dbReference type="Proteomes" id="UP000618931"/>
    </source>
</evidence>
<evidence type="ECO:0008006" key="3">
    <source>
        <dbReference type="Google" id="ProtNLM"/>
    </source>
</evidence>